<dbReference type="Proteomes" id="UP001153203">
    <property type="component" value="Unassembled WGS sequence"/>
</dbReference>
<proteinExistence type="predicted"/>
<dbReference type="GO" id="GO:0003677">
    <property type="term" value="F:DNA binding"/>
    <property type="evidence" value="ECO:0007669"/>
    <property type="project" value="InterPro"/>
</dbReference>
<evidence type="ECO:0000313" key="1">
    <source>
        <dbReference type="EMBL" id="MDG6194574.1"/>
    </source>
</evidence>
<accession>A0A9X4P7M2</accession>
<reference evidence="1" key="1">
    <citation type="submission" date="2022-06" db="EMBL/GenBank/DDBJ databases">
        <title>Lactococcus from bovine mastitis in China.</title>
        <authorList>
            <person name="Lin Y."/>
            <person name="Han B."/>
        </authorList>
    </citation>
    <scope>NUCLEOTIDE SEQUENCE</scope>
    <source>
        <strain evidence="1">Hebei-B-39</strain>
    </source>
</reference>
<dbReference type="InterPro" id="IPR004590">
    <property type="entry name" value="ssDNA_annealing_RecT"/>
</dbReference>
<protein>
    <submittedName>
        <fullName evidence="1">Recombinase RecT</fullName>
    </submittedName>
</protein>
<dbReference type="InterPro" id="IPR018330">
    <property type="entry name" value="RecT_fam"/>
</dbReference>
<dbReference type="GO" id="GO:0006259">
    <property type="term" value="P:DNA metabolic process"/>
    <property type="evidence" value="ECO:0007669"/>
    <property type="project" value="InterPro"/>
</dbReference>
<comment type="caution">
    <text evidence="1">The sequence shown here is derived from an EMBL/GenBank/DDBJ whole genome shotgun (WGS) entry which is preliminary data.</text>
</comment>
<dbReference type="EMBL" id="JAMWGI010000024">
    <property type="protein sequence ID" value="MDG6194574.1"/>
    <property type="molecule type" value="Genomic_DNA"/>
</dbReference>
<dbReference type="AlphaFoldDB" id="A0A9X4P7M2"/>
<evidence type="ECO:0000313" key="2">
    <source>
        <dbReference type="Proteomes" id="UP001153203"/>
    </source>
</evidence>
<dbReference type="NCBIfam" id="TIGR00616">
    <property type="entry name" value="rect"/>
    <property type="match status" value="1"/>
</dbReference>
<gene>
    <name evidence="1" type="ORF">NF708_11480</name>
</gene>
<name>A0A9X4P7M2_9LACT</name>
<organism evidence="1 2">
    <name type="scientific">Lactococcus formosensis</name>
    <dbReference type="NCBI Taxonomy" id="1281486"/>
    <lineage>
        <taxon>Bacteria</taxon>
        <taxon>Bacillati</taxon>
        <taxon>Bacillota</taxon>
        <taxon>Bacilli</taxon>
        <taxon>Lactobacillales</taxon>
        <taxon>Streptococcaceae</taxon>
        <taxon>Lactococcus</taxon>
    </lineage>
</organism>
<sequence>MTNQISTKDFFNSPAVESKFQDVLGKNSKAFVNSIISITSDNKLLMNADPQSIMKAAMKAATLNLAIEPSLGFAYVVPYGRQAQFQLGYKGLIQLAIRSGQIRNINSGVIYKSQFISYDPLFEKLDVDFTQPIGEEIAGYFATIELVNGFKKLIYWDYAKVYAHGKRFSKSFNSGPWKSDFDAMAQ</sequence>
<dbReference type="RefSeq" id="WP_279364650.1">
    <property type="nucleotide sequence ID" value="NZ_JAMWGC010000031.1"/>
</dbReference>
<feature type="non-terminal residue" evidence="1">
    <location>
        <position position="186"/>
    </location>
</feature>
<dbReference type="Pfam" id="PF03837">
    <property type="entry name" value="RecT"/>
    <property type="match status" value="1"/>
</dbReference>